<evidence type="ECO:0000313" key="1">
    <source>
        <dbReference type="EMBL" id="QNN69854.1"/>
    </source>
</evidence>
<dbReference type="KEGG" id="tcn:H9L16_14600"/>
<protein>
    <submittedName>
        <fullName evidence="1">Uncharacterized protein</fullName>
    </submittedName>
</protein>
<dbReference type="RefSeq" id="WP_187552371.1">
    <property type="nucleotide sequence ID" value="NZ_BMZL01000001.1"/>
</dbReference>
<dbReference type="AlphaFoldDB" id="A0A7G9SPS9"/>
<reference evidence="1 2" key="1">
    <citation type="submission" date="2020-08" db="EMBL/GenBank/DDBJ databases">
        <title>Genome sequence of Thermomonas carbonis KCTC 42013T.</title>
        <authorList>
            <person name="Hyun D.-W."/>
            <person name="Bae J.-W."/>
        </authorList>
    </citation>
    <scope>NUCLEOTIDE SEQUENCE [LARGE SCALE GENOMIC DNA]</scope>
    <source>
        <strain evidence="1 2">KCTC 42013</strain>
    </source>
</reference>
<keyword evidence="2" id="KW-1185">Reference proteome</keyword>
<name>A0A7G9SPS9_9GAMM</name>
<proteinExistence type="predicted"/>
<accession>A0A7G9SPS9</accession>
<gene>
    <name evidence="1" type="ORF">H9L16_14600</name>
</gene>
<dbReference type="Proteomes" id="UP000515804">
    <property type="component" value="Chromosome"/>
</dbReference>
<organism evidence="1 2">
    <name type="scientific">Thermomonas carbonis</name>
    <dbReference type="NCBI Taxonomy" id="1463158"/>
    <lineage>
        <taxon>Bacteria</taxon>
        <taxon>Pseudomonadati</taxon>
        <taxon>Pseudomonadota</taxon>
        <taxon>Gammaproteobacteria</taxon>
        <taxon>Lysobacterales</taxon>
        <taxon>Lysobacteraceae</taxon>
        <taxon>Thermomonas</taxon>
    </lineage>
</organism>
<evidence type="ECO:0000313" key="2">
    <source>
        <dbReference type="Proteomes" id="UP000515804"/>
    </source>
</evidence>
<sequence length="198" mass="21326">MSIFQSWIEQDRAVVAVDTLAYAATGELVESNKMVILAQSNSVMACRGSQLAFFQVLAQVWLVPGLTSYDNLAEKLPELISWAAANFPAGFPDEATQCEVHLVGWSEAKQSMAGVTYVADLNAKTAKLFGEVNRCRVAPLPKVPIPACFDDQRALQLARDQVAWMEGNTPTAVTGGRLLVAEITRAGTNVRDLGAING</sequence>
<dbReference type="EMBL" id="CP060719">
    <property type="protein sequence ID" value="QNN69854.1"/>
    <property type="molecule type" value="Genomic_DNA"/>
</dbReference>